<sequence length="372" mass="40681">MNKIILLLTLMAVGGCSIAQYPVKRPMTDEGLAVVKSADVVVNQDHYGVGVSWYRVDSSATGSQYGFIGAIVAATMDAIINAGPSSRASKAAEEVAAAASTDYLNESLINSLKDASKELSGEGYSVTFDSVNSVVKLEPEDTNKKLTVGVSYLLSQEASQLKVSATAGYWNDQIKYVTPYDFDGKSPPKSELSGAIYLNNFNYYSDTLALPVVSPEIEQELVSQIKERYTDENGKLPVEGSDDFKKYKKEMEEATDGKLSKSEMSIFLIRTWLADDAQLLKQEVKKAHDFFAKSIIQDFHRLDVPSFEGQDKEVEVDENGRRVIIVGSGYGAGGIESRPAAVTEIATWANATQYSKDNLDKVKEIRAANKKK</sequence>
<reference evidence="2 3" key="1">
    <citation type="journal article" date="2008" name="PLoS Genet.">
        <title>Complete genome sequence of the complex carbohydrate-degrading marine bacterium, Saccharophagus degradans strain 2-40 T.</title>
        <authorList>
            <person name="Weiner R.M."/>
            <person name="Taylor L.E.II."/>
            <person name="Henrissat B."/>
            <person name="Hauser L."/>
            <person name="Land M."/>
            <person name="Coutinho P.M."/>
            <person name="Rancurel C."/>
            <person name="Saunders E.H."/>
            <person name="Longmire A.G."/>
            <person name="Zhang H."/>
            <person name="Bayer E.A."/>
            <person name="Gilbert H.J."/>
            <person name="Larimer F."/>
            <person name="Zhulin I.B."/>
            <person name="Ekborg N.A."/>
            <person name="Lamed R."/>
            <person name="Richardson P.M."/>
            <person name="Borovok I."/>
            <person name="Hutcheson S."/>
        </authorList>
    </citation>
    <scope>NUCLEOTIDE SEQUENCE [LARGE SCALE GENOMIC DNA]</scope>
    <source>
        <strain evidence="3">2-40 / ATCC 43961 / DSM 17024</strain>
    </source>
</reference>
<dbReference type="GeneID" id="98615039"/>
<proteinExistence type="predicted"/>
<feature type="chain" id="PRO_5004200177" description="LPP20 lipoprotein" evidence="1">
    <location>
        <begin position="20"/>
        <end position="372"/>
    </location>
</feature>
<name>Q21F50_SACD2</name>
<keyword evidence="3" id="KW-1185">Reference proteome</keyword>
<dbReference type="Proteomes" id="UP000001947">
    <property type="component" value="Chromosome"/>
</dbReference>
<dbReference type="RefSeq" id="WP_011469895.1">
    <property type="nucleotide sequence ID" value="NC_007912.1"/>
</dbReference>
<dbReference type="PROSITE" id="PS51257">
    <property type="entry name" value="PROKAR_LIPOPROTEIN"/>
    <property type="match status" value="1"/>
</dbReference>
<keyword evidence="1" id="KW-0732">Signal</keyword>
<evidence type="ECO:0000313" key="3">
    <source>
        <dbReference type="Proteomes" id="UP000001947"/>
    </source>
</evidence>
<protein>
    <recommendedName>
        <fullName evidence="4">LPP20 lipoprotein</fullName>
    </recommendedName>
</protein>
<dbReference type="AlphaFoldDB" id="Q21F50"/>
<evidence type="ECO:0000313" key="2">
    <source>
        <dbReference type="EMBL" id="ABD82679.1"/>
    </source>
</evidence>
<organism evidence="2 3">
    <name type="scientific">Saccharophagus degradans (strain 2-40 / ATCC 43961 / DSM 17024)</name>
    <dbReference type="NCBI Taxonomy" id="203122"/>
    <lineage>
        <taxon>Bacteria</taxon>
        <taxon>Pseudomonadati</taxon>
        <taxon>Pseudomonadota</taxon>
        <taxon>Gammaproteobacteria</taxon>
        <taxon>Cellvibrionales</taxon>
        <taxon>Cellvibrionaceae</taxon>
        <taxon>Saccharophagus</taxon>
    </lineage>
</organism>
<gene>
    <name evidence="2" type="ordered locus">Sde_3424</name>
</gene>
<dbReference type="HOGENOM" id="CLU_743716_0_0_6"/>
<dbReference type="EMBL" id="CP000282">
    <property type="protein sequence ID" value="ABD82679.1"/>
    <property type="molecule type" value="Genomic_DNA"/>
</dbReference>
<dbReference type="KEGG" id="sde:Sde_3424"/>
<accession>Q21F50</accession>
<evidence type="ECO:0008006" key="4">
    <source>
        <dbReference type="Google" id="ProtNLM"/>
    </source>
</evidence>
<evidence type="ECO:0000256" key="1">
    <source>
        <dbReference type="SAM" id="SignalP"/>
    </source>
</evidence>
<dbReference type="OrthoDB" id="9803892at2"/>
<feature type="signal peptide" evidence="1">
    <location>
        <begin position="1"/>
        <end position="19"/>
    </location>
</feature>